<comment type="subcellular location">
    <subcellularLocation>
        <location evidence="1">Cell membrane</location>
        <topology evidence="1">Multi-pass membrane protein</topology>
    </subcellularLocation>
</comment>
<dbReference type="InterPro" id="IPR020846">
    <property type="entry name" value="MFS_dom"/>
</dbReference>
<evidence type="ECO:0000256" key="7">
    <source>
        <dbReference type="SAM" id="Phobius"/>
    </source>
</evidence>
<feature type="transmembrane region" description="Helical" evidence="7">
    <location>
        <begin position="15"/>
        <end position="35"/>
    </location>
</feature>
<dbReference type="GO" id="GO:0022857">
    <property type="term" value="F:transmembrane transporter activity"/>
    <property type="evidence" value="ECO:0007669"/>
    <property type="project" value="InterPro"/>
</dbReference>
<dbReference type="PANTHER" id="PTHR42718">
    <property type="entry name" value="MAJOR FACILITATOR SUPERFAMILY MULTIDRUG TRANSPORTER MFSC"/>
    <property type="match status" value="1"/>
</dbReference>
<organism evidence="9">
    <name type="scientific">Fructobacillus tropaeoli</name>
    <dbReference type="NCBI Taxonomy" id="709323"/>
    <lineage>
        <taxon>Bacteria</taxon>
        <taxon>Bacillati</taxon>
        <taxon>Bacillota</taxon>
        <taxon>Bacilli</taxon>
        <taxon>Lactobacillales</taxon>
        <taxon>Lactobacillaceae</taxon>
        <taxon>Fructobacillus</taxon>
    </lineage>
</organism>
<feature type="transmembrane region" description="Helical" evidence="7">
    <location>
        <begin position="55"/>
        <end position="74"/>
    </location>
</feature>
<feature type="domain" description="Major facilitator superfamily (MFS) profile" evidence="8">
    <location>
        <begin position="16"/>
        <end position="493"/>
    </location>
</feature>
<evidence type="ECO:0000313" key="9">
    <source>
        <dbReference type="EMBL" id="GAP04354.1"/>
    </source>
</evidence>
<feature type="transmembrane region" description="Helical" evidence="7">
    <location>
        <begin position="469"/>
        <end position="488"/>
    </location>
</feature>
<dbReference type="AlphaFoldDB" id="A0A3F3H167"/>
<feature type="transmembrane region" description="Helical" evidence="7">
    <location>
        <begin position="246"/>
        <end position="264"/>
    </location>
</feature>
<dbReference type="GO" id="GO:0005886">
    <property type="term" value="C:plasma membrane"/>
    <property type="evidence" value="ECO:0007669"/>
    <property type="project" value="UniProtKB-SubCell"/>
</dbReference>
<dbReference type="NCBIfam" id="TIGR00711">
    <property type="entry name" value="efflux_EmrB"/>
    <property type="match status" value="1"/>
</dbReference>
<feature type="transmembrane region" description="Helical" evidence="7">
    <location>
        <begin position="324"/>
        <end position="342"/>
    </location>
</feature>
<evidence type="ECO:0000256" key="5">
    <source>
        <dbReference type="ARBA" id="ARBA00022989"/>
    </source>
</evidence>
<sequence length="496" mass="53651">MEAVQTNTRTYNRTLVVVVMMIAMAAGALMQTSLGTAIPSLMKAFDINLSTAQQATTWFLLFNGMMVPLSAYLANRIPTKILHMVAYGLLFIGVLVTMSTPENSGSWWIFIVGRIISAMAFGIMMPMMQIVILNMYAPEERGAAMGAMGLVIGMVPAIGPTLSGWILKQDHTILGFTLSDSWRSTFLIPLIITGIALVLTPFLMKNVIPTKKVKLDFLSLVLSTIGFGLFLWGFTNVGSHGWGNVPNVLVPIFAGVALLVVFVWRQLKLSNPFLDVKVFLTKDFTIPSVVGILAMMAMFGVEMMLPTYLQNVRGLSAFDSGLTLLWGALLMGVFSAISGALYNKVGARALGMVGFAILGLGTFPFLFLTPETPTIIISVLYGVRMAGIAMAMMPMTTKAMAALPDAKTSHGTAANNTLRQVVNSVVVALLTSVVQNVINNNTPSNHLKVTEPLRYASKMLDASLDGFKIAFMISLGFAVLGFILAFFVKQDKKEEA</sequence>
<dbReference type="InterPro" id="IPR011701">
    <property type="entry name" value="MFS"/>
</dbReference>
<evidence type="ECO:0000256" key="2">
    <source>
        <dbReference type="ARBA" id="ARBA00022448"/>
    </source>
</evidence>
<feature type="transmembrane region" description="Helical" evidence="7">
    <location>
        <begin position="349"/>
        <end position="369"/>
    </location>
</feature>
<dbReference type="SUPFAM" id="SSF103473">
    <property type="entry name" value="MFS general substrate transporter"/>
    <property type="match status" value="1"/>
</dbReference>
<feature type="transmembrane region" description="Helical" evidence="7">
    <location>
        <begin position="107"/>
        <end position="133"/>
    </location>
</feature>
<keyword evidence="6 7" id="KW-0472">Membrane</keyword>
<protein>
    <submittedName>
        <fullName evidence="9">Multidrug MFS transporter</fullName>
    </submittedName>
</protein>
<dbReference type="EMBL" id="DF968081">
    <property type="protein sequence ID" value="GAP04354.1"/>
    <property type="molecule type" value="Genomic_DNA"/>
</dbReference>
<feature type="transmembrane region" description="Helical" evidence="7">
    <location>
        <begin position="284"/>
        <end position="304"/>
    </location>
</feature>
<proteinExistence type="predicted"/>
<gene>
    <name evidence="9" type="ORF">FTRO_0040940</name>
</gene>
<name>A0A3F3H167_9LACO</name>
<keyword evidence="3" id="KW-1003">Cell membrane</keyword>
<dbReference type="PANTHER" id="PTHR42718:SF24">
    <property type="entry name" value="MAJOR FACILITATOR SUPERFAMILY (MFS) PROFILE DOMAIN-CONTAINING PROTEIN"/>
    <property type="match status" value="1"/>
</dbReference>
<keyword evidence="4 7" id="KW-0812">Transmembrane</keyword>
<dbReference type="Proteomes" id="UP000064514">
    <property type="component" value="Unassembled WGS sequence"/>
</dbReference>
<keyword evidence="5 7" id="KW-1133">Transmembrane helix</keyword>
<keyword evidence="2" id="KW-0813">Transport</keyword>
<dbReference type="InterPro" id="IPR036259">
    <property type="entry name" value="MFS_trans_sf"/>
</dbReference>
<evidence type="ECO:0000256" key="4">
    <source>
        <dbReference type="ARBA" id="ARBA00022692"/>
    </source>
</evidence>
<evidence type="ECO:0000256" key="3">
    <source>
        <dbReference type="ARBA" id="ARBA00022475"/>
    </source>
</evidence>
<accession>A0A3F3H167</accession>
<feature type="transmembrane region" description="Helical" evidence="7">
    <location>
        <begin position="145"/>
        <end position="166"/>
    </location>
</feature>
<dbReference type="PROSITE" id="PS50850">
    <property type="entry name" value="MFS"/>
    <property type="match status" value="1"/>
</dbReference>
<evidence type="ECO:0000259" key="8">
    <source>
        <dbReference type="PROSITE" id="PS50850"/>
    </source>
</evidence>
<evidence type="ECO:0000256" key="1">
    <source>
        <dbReference type="ARBA" id="ARBA00004651"/>
    </source>
</evidence>
<feature type="transmembrane region" description="Helical" evidence="7">
    <location>
        <begin position="375"/>
        <end position="396"/>
    </location>
</feature>
<feature type="transmembrane region" description="Helical" evidence="7">
    <location>
        <begin position="417"/>
        <end position="438"/>
    </location>
</feature>
<dbReference type="STRING" id="709323.GCA_001047135_00902"/>
<dbReference type="RefSeq" id="WP_059393775.1">
    <property type="nucleotide sequence ID" value="NZ_DF968081.1"/>
</dbReference>
<dbReference type="CDD" id="cd17503">
    <property type="entry name" value="MFS_LmrB_MDR_like"/>
    <property type="match status" value="1"/>
</dbReference>
<feature type="transmembrane region" description="Helical" evidence="7">
    <location>
        <begin position="186"/>
        <end position="203"/>
    </location>
</feature>
<dbReference type="Gene3D" id="1.20.1250.20">
    <property type="entry name" value="MFS general substrate transporter like domains"/>
    <property type="match status" value="2"/>
</dbReference>
<feature type="transmembrane region" description="Helical" evidence="7">
    <location>
        <begin position="215"/>
        <end position="234"/>
    </location>
</feature>
<feature type="transmembrane region" description="Helical" evidence="7">
    <location>
        <begin position="81"/>
        <end position="101"/>
    </location>
</feature>
<reference evidence="9" key="1">
    <citation type="journal article" date="2015" name="BMC Genomics">
        <title>Comparative genomics of Fructobacillus spp. and Leuconostoc spp. reveals niche-specific evolution of Fructobacillus spp.</title>
        <authorList>
            <person name="Endo A."/>
            <person name="Tanizawa Y."/>
            <person name="Tanaka N."/>
            <person name="Maeno S."/>
            <person name="Kumar H."/>
            <person name="Shiwa Y."/>
            <person name="Okada S."/>
            <person name="Yoshikawa H."/>
            <person name="Dicks L."/>
            <person name="Nakagawa J."/>
            <person name="Arita M."/>
        </authorList>
    </citation>
    <scope>NUCLEOTIDE SEQUENCE [LARGE SCALE GENOMIC DNA]</scope>
    <source>
        <strain evidence="9">F214-1</strain>
    </source>
</reference>
<dbReference type="InterPro" id="IPR004638">
    <property type="entry name" value="EmrB-like"/>
</dbReference>
<dbReference type="Pfam" id="PF07690">
    <property type="entry name" value="MFS_1"/>
    <property type="match status" value="1"/>
</dbReference>
<evidence type="ECO:0000256" key="6">
    <source>
        <dbReference type="ARBA" id="ARBA00023136"/>
    </source>
</evidence>